<reference evidence="1" key="1">
    <citation type="submission" date="2018-02" db="EMBL/GenBank/DDBJ databases">
        <title>Rhizophora mucronata_Transcriptome.</title>
        <authorList>
            <person name="Meera S.P."/>
            <person name="Sreeshan A."/>
            <person name="Augustine A."/>
        </authorList>
    </citation>
    <scope>NUCLEOTIDE SEQUENCE</scope>
    <source>
        <tissue evidence="1">Leaf</tissue>
    </source>
</reference>
<dbReference type="EMBL" id="GGEC01088545">
    <property type="protein sequence ID" value="MBX69029.1"/>
    <property type="molecule type" value="Transcribed_RNA"/>
</dbReference>
<evidence type="ECO:0000313" key="1">
    <source>
        <dbReference type="EMBL" id="MBX69029.1"/>
    </source>
</evidence>
<accession>A0A2P2QPS3</accession>
<sequence>MDPVVRKCKKFYHILVATRIQQKWMTKLSQLPWLHLTLRAQ</sequence>
<organism evidence="1">
    <name type="scientific">Rhizophora mucronata</name>
    <name type="common">Asiatic mangrove</name>
    <dbReference type="NCBI Taxonomy" id="61149"/>
    <lineage>
        <taxon>Eukaryota</taxon>
        <taxon>Viridiplantae</taxon>
        <taxon>Streptophyta</taxon>
        <taxon>Embryophyta</taxon>
        <taxon>Tracheophyta</taxon>
        <taxon>Spermatophyta</taxon>
        <taxon>Magnoliopsida</taxon>
        <taxon>eudicotyledons</taxon>
        <taxon>Gunneridae</taxon>
        <taxon>Pentapetalae</taxon>
        <taxon>rosids</taxon>
        <taxon>fabids</taxon>
        <taxon>Malpighiales</taxon>
        <taxon>Rhizophoraceae</taxon>
        <taxon>Rhizophora</taxon>
    </lineage>
</organism>
<dbReference type="AlphaFoldDB" id="A0A2P2QPS3"/>
<proteinExistence type="predicted"/>
<name>A0A2P2QPS3_RHIMU</name>
<protein>
    <submittedName>
        <fullName evidence="1">Uncharacterized protein</fullName>
    </submittedName>
</protein>